<accession>A0A255ZSA4</accession>
<keyword evidence="1 5" id="KW-0436">Ligase</keyword>
<dbReference type="Gene3D" id="3.30.300.30">
    <property type="match status" value="1"/>
</dbReference>
<evidence type="ECO:0000259" key="3">
    <source>
        <dbReference type="Pfam" id="PF00501"/>
    </source>
</evidence>
<dbReference type="GO" id="GO:0044550">
    <property type="term" value="P:secondary metabolite biosynthetic process"/>
    <property type="evidence" value="ECO:0007669"/>
    <property type="project" value="TreeGrafter"/>
</dbReference>
<keyword evidence="6" id="KW-1185">Reference proteome</keyword>
<comment type="caution">
    <text evidence="5">The sequence shown here is derived from an EMBL/GenBank/DDBJ whole genome shotgun (WGS) entry which is preliminary data.</text>
</comment>
<organism evidence="5 6">
    <name type="scientific">Flavobacterium aurantiibacter</name>
    <dbReference type="NCBI Taxonomy" id="2023067"/>
    <lineage>
        <taxon>Bacteria</taxon>
        <taxon>Pseudomonadati</taxon>
        <taxon>Bacteroidota</taxon>
        <taxon>Flavobacteriia</taxon>
        <taxon>Flavobacteriales</taxon>
        <taxon>Flavobacteriaceae</taxon>
        <taxon>Flavobacterium</taxon>
    </lineage>
</organism>
<dbReference type="Gene3D" id="3.40.50.12780">
    <property type="entry name" value="N-terminal domain of ligase-like"/>
    <property type="match status" value="1"/>
</dbReference>
<dbReference type="OrthoDB" id="9765680at2"/>
<evidence type="ECO:0000313" key="5">
    <source>
        <dbReference type="EMBL" id="OYQ43600.1"/>
    </source>
</evidence>
<protein>
    <submittedName>
        <fullName evidence="5">2-aminobenzoate-CoA ligase</fullName>
    </submittedName>
</protein>
<sequence length="529" mass="58777">MMIADRFAYDGLPEANRLAHNPFVEFRRFKGNCTTLFLEKNIETGCGDNIALISENHSFTYFQLLELVNQAAHELTNIYGIQSGNRVLLRGYNSAAFAVYWLAIARIGAIAVATMPLLRKKELEVIAEMAAVSLMICEDELASELDSFSKNENTKLLLFNRSDFNVTLKKYNFSTNFQPFIASEELLALIGFTSGTTGKPKMTAHYHSDVAAICEGFPKYSLKPKRGEIFAGSPPLGFTFGLGGLLLFPLYYGATSLLIPKPAPEVLLQAIEEQGVTTCFTAPTAWRVMCEKAADYNIDTLKYCVSAGEALSAKVAKDWEEVTGIPILDGIGATEMLHIFIGSSHEKRKIGFTGVPIPGYEATLFDDFGNEIQEINKAGRLAVRGITGCKYLFNTEKQDAYVQNGWNFTGDIYQKDADGFFQFVARGDDMIISSGYNIAAIEVEQVLLEHELIKECAVVGKPDENRGMLVAAYVVLHESVSGNDELKIQIQNWFKEHAAPYKYPRHIEFVATLPKTETGKIQRFKLRTS</sequence>
<dbReference type="EMBL" id="NOXX01000201">
    <property type="protein sequence ID" value="OYQ43600.1"/>
    <property type="molecule type" value="Genomic_DNA"/>
</dbReference>
<dbReference type="Pfam" id="PF00501">
    <property type="entry name" value="AMP-binding"/>
    <property type="match status" value="1"/>
</dbReference>
<dbReference type="PROSITE" id="PS00455">
    <property type="entry name" value="AMP_BINDING"/>
    <property type="match status" value="1"/>
</dbReference>
<dbReference type="SUPFAM" id="SSF56801">
    <property type="entry name" value="Acetyl-CoA synthetase-like"/>
    <property type="match status" value="1"/>
</dbReference>
<feature type="transmembrane region" description="Helical" evidence="2">
    <location>
        <begin position="98"/>
        <end position="118"/>
    </location>
</feature>
<keyword evidence="2" id="KW-0812">Transmembrane</keyword>
<dbReference type="InterPro" id="IPR000873">
    <property type="entry name" value="AMP-dep_synth/lig_dom"/>
</dbReference>
<dbReference type="Pfam" id="PF13193">
    <property type="entry name" value="AMP-binding_C"/>
    <property type="match status" value="1"/>
</dbReference>
<proteinExistence type="predicted"/>
<evidence type="ECO:0000313" key="6">
    <source>
        <dbReference type="Proteomes" id="UP000216035"/>
    </source>
</evidence>
<dbReference type="PANTHER" id="PTHR43352">
    <property type="entry name" value="ACETYL-COA SYNTHETASE"/>
    <property type="match status" value="1"/>
</dbReference>
<gene>
    <name evidence="5" type="ORF">CHX27_09660</name>
</gene>
<reference evidence="5 6" key="1">
    <citation type="submission" date="2017-07" db="EMBL/GenBank/DDBJ databases">
        <title>Flavobacterium cyanobacteriorum sp. nov., isolated from cyanobacterial aggregates in a eutrophic lake.</title>
        <authorList>
            <person name="Cai H."/>
        </authorList>
    </citation>
    <scope>NUCLEOTIDE SEQUENCE [LARGE SCALE GENOMIC DNA]</scope>
    <source>
        <strain evidence="5 6">TH167</strain>
    </source>
</reference>
<evidence type="ECO:0000259" key="4">
    <source>
        <dbReference type="Pfam" id="PF13193"/>
    </source>
</evidence>
<dbReference type="InterPro" id="IPR045851">
    <property type="entry name" value="AMP-bd_C_sf"/>
</dbReference>
<keyword evidence="2" id="KW-1133">Transmembrane helix</keyword>
<evidence type="ECO:0000256" key="1">
    <source>
        <dbReference type="ARBA" id="ARBA00022598"/>
    </source>
</evidence>
<dbReference type="InterPro" id="IPR042099">
    <property type="entry name" value="ANL_N_sf"/>
</dbReference>
<dbReference type="AlphaFoldDB" id="A0A255ZSA4"/>
<feature type="domain" description="AMP-dependent synthetase/ligase" evidence="3">
    <location>
        <begin position="42"/>
        <end position="386"/>
    </location>
</feature>
<evidence type="ECO:0000256" key="2">
    <source>
        <dbReference type="SAM" id="Phobius"/>
    </source>
</evidence>
<dbReference type="RefSeq" id="WP_094486567.1">
    <property type="nucleotide sequence ID" value="NZ_NOXX01000201.1"/>
</dbReference>
<keyword evidence="2" id="KW-0472">Membrane</keyword>
<dbReference type="InterPro" id="IPR020845">
    <property type="entry name" value="AMP-binding_CS"/>
</dbReference>
<dbReference type="GO" id="GO:0016878">
    <property type="term" value="F:acid-thiol ligase activity"/>
    <property type="evidence" value="ECO:0007669"/>
    <property type="project" value="TreeGrafter"/>
</dbReference>
<name>A0A255ZSA4_9FLAO</name>
<dbReference type="PANTHER" id="PTHR43352:SF1">
    <property type="entry name" value="ANTHRANILATE--COA LIGASE"/>
    <property type="match status" value="1"/>
</dbReference>
<dbReference type="Proteomes" id="UP000216035">
    <property type="component" value="Unassembled WGS sequence"/>
</dbReference>
<dbReference type="InterPro" id="IPR025110">
    <property type="entry name" value="AMP-bd_C"/>
</dbReference>
<feature type="domain" description="AMP-binding enzyme C-terminal" evidence="4">
    <location>
        <begin position="442"/>
        <end position="520"/>
    </location>
</feature>